<dbReference type="GeneID" id="93734834"/>
<keyword evidence="3" id="KW-1185">Reference proteome</keyword>
<dbReference type="Proteomes" id="UP000002357">
    <property type="component" value="Chromosome"/>
</dbReference>
<dbReference type="AlphaFoldDB" id="B5GY89"/>
<feature type="transmembrane region" description="Helical" evidence="1">
    <location>
        <begin position="12"/>
        <end position="33"/>
    </location>
</feature>
<keyword evidence="1" id="KW-0812">Transmembrane</keyword>
<organism evidence="2 3">
    <name type="scientific">Streptomyces clavuligerus</name>
    <dbReference type="NCBI Taxonomy" id="1901"/>
    <lineage>
        <taxon>Bacteria</taxon>
        <taxon>Bacillati</taxon>
        <taxon>Actinomycetota</taxon>
        <taxon>Actinomycetes</taxon>
        <taxon>Kitasatosporales</taxon>
        <taxon>Streptomycetaceae</taxon>
        <taxon>Streptomyces</taxon>
    </lineage>
</organism>
<sequence>MRPRKPQRHSIASALAIFSLWAIVLGVIASGIARELEALSLPT</sequence>
<evidence type="ECO:0000313" key="3">
    <source>
        <dbReference type="Proteomes" id="UP000002357"/>
    </source>
</evidence>
<gene>
    <name evidence="2" type="ORF">SCLAV_2766</name>
</gene>
<dbReference type="EMBL" id="CM000913">
    <property type="protein sequence ID" value="EFG07838.1"/>
    <property type="molecule type" value="Genomic_DNA"/>
</dbReference>
<accession>B5GY89</accession>
<proteinExistence type="predicted"/>
<protein>
    <submittedName>
        <fullName evidence="2">Uncharacterized protein</fullName>
    </submittedName>
</protein>
<evidence type="ECO:0000256" key="1">
    <source>
        <dbReference type="SAM" id="Phobius"/>
    </source>
</evidence>
<keyword evidence="1" id="KW-0472">Membrane</keyword>
<keyword evidence="1" id="KW-1133">Transmembrane helix</keyword>
<name>B5GY89_STRCL</name>
<dbReference type="RefSeq" id="WP_003956848.1">
    <property type="nucleotide sequence ID" value="NZ_CM000913.1"/>
</dbReference>
<evidence type="ECO:0000313" key="2">
    <source>
        <dbReference type="EMBL" id="EFG07838.1"/>
    </source>
</evidence>
<reference evidence="2 3" key="1">
    <citation type="journal article" date="2010" name="Genome Biol. Evol.">
        <title>The sequence of a 1.8-mb bacterial linear plasmid reveals a rich evolutionary reservoir of secondary metabolic pathways.</title>
        <authorList>
            <person name="Medema M.H."/>
            <person name="Trefzer A."/>
            <person name="Kovalchuk A."/>
            <person name="van den Berg M."/>
            <person name="Mueller U."/>
            <person name="Heijne W."/>
            <person name="Wu L."/>
            <person name="Alam M.T."/>
            <person name="Ronning C.M."/>
            <person name="Nierman W.C."/>
            <person name="Bovenberg R.A.L."/>
            <person name="Breitling R."/>
            <person name="Takano E."/>
        </authorList>
    </citation>
    <scope>NUCLEOTIDE SEQUENCE [LARGE SCALE GENOMIC DNA]</scope>
    <source>
        <strain evidence="3">ATCC 27064 / DSM 738 / JCM 4710 / NBRC 13307 / NCIMB 12785 / NRRL 3585 / VKM Ac-602</strain>
    </source>
</reference>